<name>A0A9X2FH31_9BACT</name>
<organism evidence="1 2">
    <name type="scientific">Aeoliella straminimaris</name>
    <dbReference type="NCBI Taxonomy" id="2954799"/>
    <lineage>
        <taxon>Bacteria</taxon>
        <taxon>Pseudomonadati</taxon>
        <taxon>Planctomycetota</taxon>
        <taxon>Planctomycetia</taxon>
        <taxon>Pirellulales</taxon>
        <taxon>Lacipirellulaceae</taxon>
        <taxon>Aeoliella</taxon>
    </lineage>
</organism>
<dbReference type="AlphaFoldDB" id="A0A9X2FH31"/>
<dbReference type="Pfam" id="PF07609">
    <property type="entry name" value="DUF1572"/>
    <property type="match status" value="1"/>
</dbReference>
<dbReference type="InterPro" id="IPR011466">
    <property type="entry name" value="DUF1572"/>
</dbReference>
<gene>
    <name evidence="1" type="ORF">NG895_10760</name>
</gene>
<protein>
    <submittedName>
        <fullName evidence="1">DUF1572 domain-containing protein</fullName>
    </submittedName>
</protein>
<accession>A0A9X2FH31</accession>
<keyword evidence="2" id="KW-1185">Reference proteome</keyword>
<comment type="caution">
    <text evidence="1">The sequence shown here is derived from an EMBL/GenBank/DDBJ whole genome shotgun (WGS) entry which is preliminary data.</text>
</comment>
<dbReference type="EMBL" id="JAMXLR010000036">
    <property type="protein sequence ID" value="MCO6044386.1"/>
    <property type="molecule type" value="Genomic_DNA"/>
</dbReference>
<dbReference type="SUPFAM" id="SSF109854">
    <property type="entry name" value="DinB/YfiT-like putative metalloenzymes"/>
    <property type="match status" value="1"/>
</dbReference>
<dbReference type="Gene3D" id="1.20.120.450">
    <property type="entry name" value="dinb family like domain"/>
    <property type="match status" value="1"/>
</dbReference>
<proteinExistence type="predicted"/>
<dbReference type="RefSeq" id="WP_252852488.1">
    <property type="nucleotide sequence ID" value="NZ_JAMXLR010000036.1"/>
</dbReference>
<evidence type="ECO:0000313" key="2">
    <source>
        <dbReference type="Proteomes" id="UP001155241"/>
    </source>
</evidence>
<dbReference type="Proteomes" id="UP001155241">
    <property type="component" value="Unassembled WGS sequence"/>
</dbReference>
<dbReference type="InterPro" id="IPR034660">
    <property type="entry name" value="DinB/YfiT-like"/>
</dbReference>
<evidence type="ECO:0000313" key="1">
    <source>
        <dbReference type="EMBL" id="MCO6044386.1"/>
    </source>
</evidence>
<reference evidence="1" key="1">
    <citation type="submission" date="2022-06" db="EMBL/GenBank/DDBJ databases">
        <title>Aeoliella straminimaris, a novel planctomycete from sediments.</title>
        <authorList>
            <person name="Vitorino I.R."/>
            <person name="Lage O.M."/>
        </authorList>
    </citation>
    <scope>NUCLEOTIDE SEQUENCE</scope>
    <source>
        <strain evidence="1">ICT_H6.2</strain>
    </source>
</reference>
<sequence length="171" mass="19049">MSVSDQLSLGMRQGACRSLDGSMRKIGHCLDQLTEDQLWWRPAEGLNSVGNLMLHLAGNLRQWVVAGVGGAVDNRDRPSEFSADRTLEKEQLWTILQTAVEEAKQAILATSDADLIRQRLVQNFEVSGVEAIFDSVPHFQGHAQEIICLTRMQLGDGYEFAWVPRTPEEGL</sequence>